<keyword evidence="1" id="KW-1133">Transmembrane helix</keyword>
<feature type="transmembrane region" description="Helical" evidence="1">
    <location>
        <begin position="119"/>
        <end position="147"/>
    </location>
</feature>
<organism evidence="3">
    <name type="scientific">marine sediment metagenome</name>
    <dbReference type="NCBI Taxonomy" id="412755"/>
    <lineage>
        <taxon>unclassified sequences</taxon>
        <taxon>metagenomes</taxon>
        <taxon>ecological metagenomes</taxon>
    </lineage>
</organism>
<sequence>MLKKVSERKEAWRTISIFLTIVTITSALFHYAIVNLYPSSIYIGGLMWFPALAAIVTLKLKGLPVSSLKWDWGNWKYIRLSYFVPALYVLITYMFIWSFSLGGLPNGQMVLDWAKELGLVGIGTLNATFSVIVAVILLGTVGVIRAMATTLGEEIGWRGFFIYELRKVLSFKGVSLFSGIVWASWH</sequence>
<dbReference type="EMBL" id="LAZR01004435">
    <property type="protein sequence ID" value="KKN08602.1"/>
    <property type="molecule type" value="Genomic_DNA"/>
</dbReference>
<proteinExistence type="predicted"/>
<reference evidence="3" key="1">
    <citation type="journal article" date="2015" name="Nature">
        <title>Complex archaea that bridge the gap between prokaryotes and eukaryotes.</title>
        <authorList>
            <person name="Spang A."/>
            <person name="Saw J.H."/>
            <person name="Jorgensen S.L."/>
            <person name="Zaremba-Niedzwiedzka K."/>
            <person name="Martijn J."/>
            <person name="Lind A.E."/>
            <person name="van Eijk R."/>
            <person name="Schleper C."/>
            <person name="Guy L."/>
            <person name="Ettema T.J."/>
        </authorList>
    </citation>
    <scope>NUCLEOTIDE SEQUENCE</scope>
</reference>
<feature type="transmembrane region" description="Helical" evidence="1">
    <location>
        <begin position="168"/>
        <end position="185"/>
    </location>
</feature>
<keyword evidence="1" id="KW-0472">Membrane</keyword>
<dbReference type="InterPro" id="IPR003675">
    <property type="entry name" value="Rce1/LyrA-like_dom"/>
</dbReference>
<name>A0A0F9N9M4_9ZZZZ</name>
<feature type="domain" description="CAAX prenyl protease 2/Lysostaphin resistance protein A-like" evidence="2">
    <location>
        <begin position="143"/>
        <end position="186"/>
    </location>
</feature>
<feature type="transmembrane region" description="Helical" evidence="1">
    <location>
        <begin position="80"/>
        <end position="99"/>
    </location>
</feature>
<keyword evidence="1" id="KW-0812">Transmembrane</keyword>
<evidence type="ECO:0000259" key="2">
    <source>
        <dbReference type="Pfam" id="PF02517"/>
    </source>
</evidence>
<feature type="transmembrane region" description="Helical" evidence="1">
    <location>
        <begin position="12"/>
        <end position="33"/>
    </location>
</feature>
<dbReference type="Pfam" id="PF02517">
    <property type="entry name" value="Rce1-like"/>
    <property type="match status" value="1"/>
</dbReference>
<dbReference type="AlphaFoldDB" id="A0A0F9N9M4"/>
<evidence type="ECO:0000313" key="3">
    <source>
        <dbReference type="EMBL" id="KKN08602.1"/>
    </source>
</evidence>
<feature type="transmembrane region" description="Helical" evidence="1">
    <location>
        <begin position="39"/>
        <end position="60"/>
    </location>
</feature>
<dbReference type="PANTHER" id="PTHR35797:SF1">
    <property type="entry name" value="PROTEASE"/>
    <property type="match status" value="1"/>
</dbReference>
<accession>A0A0F9N9M4</accession>
<dbReference type="GO" id="GO:0004175">
    <property type="term" value="F:endopeptidase activity"/>
    <property type="evidence" value="ECO:0007669"/>
    <property type="project" value="UniProtKB-ARBA"/>
</dbReference>
<dbReference type="PANTHER" id="PTHR35797">
    <property type="entry name" value="PROTEASE-RELATED"/>
    <property type="match status" value="1"/>
</dbReference>
<dbReference type="InterPro" id="IPR042150">
    <property type="entry name" value="MmRce1-like"/>
</dbReference>
<comment type="caution">
    <text evidence="3">The sequence shown here is derived from an EMBL/GenBank/DDBJ whole genome shotgun (WGS) entry which is preliminary data.</text>
</comment>
<gene>
    <name evidence="3" type="ORF">LCGC14_1055030</name>
</gene>
<dbReference type="GO" id="GO:0080120">
    <property type="term" value="P:CAAX-box protein maturation"/>
    <property type="evidence" value="ECO:0007669"/>
    <property type="project" value="UniProtKB-ARBA"/>
</dbReference>
<protein>
    <recommendedName>
        <fullName evidence="2">CAAX prenyl protease 2/Lysostaphin resistance protein A-like domain-containing protein</fullName>
    </recommendedName>
</protein>
<evidence type="ECO:0000256" key="1">
    <source>
        <dbReference type="SAM" id="Phobius"/>
    </source>
</evidence>